<dbReference type="EMBL" id="QMFY01000010">
    <property type="protein sequence ID" value="RAV99659.1"/>
    <property type="molecule type" value="Genomic_DNA"/>
</dbReference>
<dbReference type="Proteomes" id="UP000251889">
    <property type="component" value="Unassembled WGS sequence"/>
</dbReference>
<evidence type="ECO:0000313" key="1">
    <source>
        <dbReference type="EMBL" id="RAV99659.1"/>
    </source>
</evidence>
<accession>A0A364XYS7</accession>
<protein>
    <submittedName>
        <fullName evidence="1">Uncharacterized protein</fullName>
    </submittedName>
</protein>
<dbReference type="AlphaFoldDB" id="A0A364XYS7"/>
<evidence type="ECO:0000313" key="2">
    <source>
        <dbReference type="Proteomes" id="UP000251889"/>
    </source>
</evidence>
<name>A0A364XYS7_9BACT</name>
<proteinExistence type="predicted"/>
<comment type="caution">
    <text evidence="1">The sequence shown here is derived from an EMBL/GenBank/DDBJ whole genome shotgun (WGS) entry which is preliminary data.</text>
</comment>
<organism evidence="1 2">
    <name type="scientific">Pseudochryseolinea flava</name>
    <dbReference type="NCBI Taxonomy" id="2059302"/>
    <lineage>
        <taxon>Bacteria</taxon>
        <taxon>Pseudomonadati</taxon>
        <taxon>Bacteroidota</taxon>
        <taxon>Cytophagia</taxon>
        <taxon>Cytophagales</taxon>
        <taxon>Fulvivirgaceae</taxon>
        <taxon>Pseudochryseolinea</taxon>
    </lineage>
</organism>
<sequence length="61" mass="7206">MDIKTIYVHFLEKTGHRPKICPLDLHFANQKHAEIRCLFHRKMQDWAACLKPVFSLNAVML</sequence>
<gene>
    <name evidence="1" type="ORF">DQQ10_18870</name>
</gene>
<keyword evidence="2" id="KW-1185">Reference proteome</keyword>
<reference evidence="1 2" key="1">
    <citation type="submission" date="2018-06" db="EMBL/GenBank/DDBJ databases">
        <title>Chryseolinea flavus sp. nov., a member of the phylum Bacteroidetes isolated from soil.</title>
        <authorList>
            <person name="Li Y."/>
            <person name="Wang J."/>
        </authorList>
    </citation>
    <scope>NUCLEOTIDE SEQUENCE [LARGE SCALE GENOMIC DNA]</scope>
    <source>
        <strain evidence="1 2">SDU1-6</strain>
    </source>
</reference>